<dbReference type="EMBL" id="ACIL03000005">
    <property type="protein sequence ID" value="ESL04355.1"/>
    <property type="molecule type" value="Genomic_DNA"/>
</dbReference>
<dbReference type="HOGENOM" id="CLU_1821906_0_0_9"/>
<feature type="transmembrane region" description="Helical" evidence="1">
    <location>
        <begin position="7"/>
        <end position="27"/>
    </location>
</feature>
<dbReference type="Pfam" id="PF12158">
    <property type="entry name" value="DUF3592"/>
    <property type="match status" value="1"/>
</dbReference>
<evidence type="ECO:0000256" key="1">
    <source>
        <dbReference type="SAM" id="Phobius"/>
    </source>
</evidence>
<gene>
    <name evidence="3" type="ORF">GCWU0000282_000705</name>
</gene>
<evidence type="ECO:0000313" key="4">
    <source>
        <dbReference type="Proteomes" id="UP000018227"/>
    </source>
</evidence>
<keyword evidence="1" id="KW-0472">Membrane</keyword>
<dbReference type="InterPro" id="IPR021994">
    <property type="entry name" value="DUF3592"/>
</dbReference>
<keyword evidence="1" id="KW-1133">Transmembrane helix</keyword>
<evidence type="ECO:0000313" key="3">
    <source>
        <dbReference type="EMBL" id="ESL04355.1"/>
    </source>
</evidence>
<comment type="caution">
    <text evidence="3">The sequence shown here is derived from an EMBL/GenBank/DDBJ whole genome shotgun (WGS) entry which is preliminary data.</text>
</comment>
<keyword evidence="4" id="KW-1185">Reference proteome</keyword>
<dbReference type="Proteomes" id="UP000018227">
    <property type="component" value="Unassembled WGS sequence"/>
</dbReference>
<dbReference type="OrthoDB" id="2056282at2"/>
<feature type="transmembrane region" description="Helical" evidence="1">
    <location>
        <begin position="116"/>
        <end position="133"/>
    </location>
</feature>
<keyword evidence="1" id="KW-0812">Transmembrane</keyword>
<dbReference type="STRING" id="592026.GCWU0000282_000705"/>
<accession>V2ZBQ3</accession>
<proteinExistence type="predicted"/>
<dbReference type="eggNOG" id="ENOG5032V1B">
    <property type="taxonomic scope" value="Bacteria"/>
</dbReference>
<name>V2ZBQ3_9FIRM</name>
<sequence length="141" mass="16036">MKLIIAKIIWSGIIIACILLAVFGFVINVREIAPYFSYPKTEAKVLKVHNYQKRSETQEMKYGSSVSIEYTVQGKQVRSRLEYPDRDSILEVGDIITIAYNPDNPTDCRDMSPPDITKIIAFCGVVIFIAYICKKTLAPRR</sequence>
<feature type="domain" description="DUF3592" evidence="2">
    <location>
        <begin position="41"/>
        <end position="108"/>
    </location>
</feature>
<dbReference type="AlphaFoldDB" id="V2ZBQ3"/>
<dbReference type="RefSeq" id="WP_023353595.1">
    <property type="nucleotide sequence ID" value="NZ_KI535366.1"/>
</dbReference>
<protein>
    <recommendedName>
        <fullName evidence="2">DUF3592 domain-containing protein</fullName>
    </recommendedName>
</protein>
<reference evidence="3 4" key="1">
    <citation type="submission" date="2013-06" db="EMBL/GenBank/DDBJ databases">
        <authorList>
            <person name="Weinstock G."/>
            <person name="Sodergren E."/>
            <person name="Clifton S."/>
            <person name="Fulton L."/>
            <person name="Fulton B."/>
            <person name="Courtney L."/>
            <person name="Fronick C."/>
            <person name="Harrison M."/>
            <person name="Strong C."/>
            <person name="Farmer C."/>
            <person name="Delahaunty K."/>
            <person name="Markovic C."/>
            <person name="Hall O."/>
            <person name="Minx P."/>
            <person name="Tomlinson C."/>
            <person name="Mitreva M."/>
            <person name="Nelson J."/>
            <person name="Hou S."/>
            <person name="Wollam A."/>
            <person name="Pepin K.H."/>
            <person name="Johnson M."/>
            <person name="Bhonagiri V."/>
            <person name="Nash W.E."/>
            <person name="Warren W."/>
            <person name="Chinwalla A."/>
            <person name="Mardis E.R."/>
            <person name="Wilson R.K."/>
        </authorList>
    </citation>
    <scope>NUCLEOTIDE SEQUENCE [LARGE SCALE GENOMIC DNA]</scope>
    <source>
        <strain evidence="3 4">ATCC 51271</strain>
    </source>
</reference>
<organism evidence="3 4">
    <name type="scientific">Catonella morbi ATCC 51271</name>
    <dbReference type="NCBI Taxonomy" id="592026"/>
    <lineage>
        <taxon>Bacteria</taxon>
        <taxon>Bacillati</taxon>
        <taxon>Bacillota</taxon>
        <taxon>Clostridia</taxon>
        <taxon>Lachnospirales</taxon>
        <taxon>Lachnospiraceae</taxon>
        <taxon>Catonella</taxon>
    </lineage>
</organism>
<evidence type="ECO:0000259" key="2">
    <source>
        <dbReference type="Pfam" id="PF12158"/>
    </source>
</evidence>